<dbReference type="SUPFAM" id="SSF46565">
    <property type="entry name" value="Chaperone J-domain"/>
    <property type="match status" value="1"/>
</dbReference>
<dbReference type="SMART" id="SM00271">
    <property type="entry name" value="DnaJ"/>
    <property type="match status" value="1"/>
</dbReference>
<evidence type="ECO:0000256" key="1">
    <source>
        <dbReference type="SAM" id="SignalP"/>
    </source>
</evidence>
<dbReference type="Pfam" id="PF00226">
    <property type="entry name" value="DnaJ"/>
    <property type="match status" value="1"/>
</dbReference>
<dbReference type="EMBL" id="CAMXCT030000780">
    <property type="protein sequence ID" value="CAL4770525.1"/>
    <property type="molecule type" value="Genomic_DNA"/>
</dbReference>
<dbReference type="InterPro" id="IPR036869">
    <property type="entry name" value="J_dom_sf"/>
</dbReference>
<evidence type="ECO:0000313" key="5">
    <source>
        <dbReference type="Proteomes" id="UP001152797"/>
    </source>
</evidence>
<gene>
    <name evidence="3" type="ORF">C1SCF055_LOCUS10842</name>
</gene>
<evidence type="ECO:0000313" key="4">
    <source>
        <dbReference type="EMBL" id="CAL4770525.1"/>
    </source>
</evidence>
<dbReference type="EMBL" id="CAMXCT020000780">
    <property type="protein sequence ID" value="CAL1136588.1"/>
    <property type="molecule type" value="Genomic_DNA"/>
</dbReference>
<sequence>MCPLRNIGTAIVFLVAVDAASLCAWTSDDATKQWPSGWRDGLRSLHDLLRCEGYNKAARPLPGTIAELLQALEMEDDGTDAGIDRQRLKRRYRDLSVKHHPDKTRDSARFQKLRDAYEILEDPVKILLYDTGGMELLRKYEASSDALPVTESLELQTLSRHHRAPTGLGKLISLRTKFENYKKEMADKINEAVLPAGSLAAWPSPKIWRQQWTEIALEGFALTIHGWSPDGRCLLVVAHALSAAVGHVKRCRVQLWSTEGADAPVVPVMEISTLEDCPLHRLRVMEGGLLGAAVDGTARLISLEESAPQHIILGDAWNAAAPTGASWRNWPRGAIDACILPCHRIAVTLRHRQMAGDCEEGDAVVVFGRHFEASNYRRLLMGRNMEADLPRDEDAALKSLSCFLSHLELDATSLDLARQQAARYLDRVQSMLGELSPAFKSQVEAAAAWCSPEDPSLQRLINNAVEADDGDLLKSLVHFFLSLHAWHHALRSPLLPPAPWEEGRLCCVAEALDQSWRPFMREGSTYRLPTFTSLAPIRTVAAPTEDPEDPKDGVPQTHWYLDMEGTSVNDTSLLYIDAELAGGGGIWILPPYCVVEVVSAKLTDGGVDYITLRLPGDSVSRMDLPIGPPMHRLSLDAMAEAEGGNRW</sequence>
<dbReference type="CDD" id="cd06257">
    <property type="entry name" value="DnaJ"/>
    <property type="match status" value="1"/>
</dbReference>
<dbReference type="PROSITE" id="PS50076">
    <property type="entry name" value="DNAJ_2"/>
    <property type="match status" value="1"/>
</dbReference>
<name>A0A9P1C328_9DINO</name>
<feature type="chain" id="PRO_5043270071" evidence="1">
    <location>
        <begin position="20"/>
        <end position="647"/>
    </location>
</feature>
<keyword evidence="5" id="KW-1185">Reference proteome</keyword>
<accession>A0A9P1C328</accession>
<dbReference type="Gene3D" id="1.10.287.110">
    <property type="entry name" value="DnaJ domain"/>
    <property type="match status" value="1"/>
</dbReference>
<keyword evidence="1" id="KW-0732">Signal</keyword>
<evidence type="ECO:0000313" key="3">
    <source>
        <dbReference type="EMBL" id="CAI3983213.1"/>
    </source>
</evidence>
<dbReference type="InterPro" id="IPR001623">
    <property type="entry name" value="DnaJ_domain"/>
</dbReference>
<dbReference type="AlphaFoldDB" id="A0A9P1C328"/>
<protein>
    <submittedName>
        <fullName evidence="4">DnaJ protein-like 1</fullName>
    </submittedName>
</protein>
<evidence type="ECO:0000259" key="2">
    <source>
        <dbReference type="PROSITE" id="PS50076"/>
    </source>
</evidence>
<comment type="caution">
    <text evidence="3">The sequence shown here is derived from an EMBL/GenBank/DDBJ whole genome shotgun (WGS) entry which is preliminary data.</text>
</comment>
<organism evidence="3">
    <name type="scientific">Cladocopium goreaui</name>
    <dbReference type="NCBI Taxonomy" id="2562237"/>
    <lineage>
        <taxon>Eukaryota</taxon>
        <taxon>Sar</taxon>
        <taxon>Alveolata</taxon>
        <taxon>Dinophyceae</taxon>
        <taxon>Suessiales</taxon>
        <taxon>Symbiodiniaceae</taxon>
        <taxon>Cladocopium</taxon>
    </lineage>
</organism>
<proteinExistence type="predicted"/>
<reference evidence="3" key="1">
    <citation type="submission" date="2022-10" db="EMBL/GenBank/DDBJ databases">
        <authorList>
            <person name="Chen Y."/>
            <person name="Dougan E. K."/>
            <person name="Chan C."/>
            <person name="Rhodes N."/>
            <person name="Thang M."/>
        </authorList>
    </citation>
    <scope>NUCLEOTIDE SEQUENCE</scope>
</reference>
<dbReference type="EMBL" id="CAMXCT010000780">
    <property type="protein sequence ID" value="CAI3983213.1"/>
    <property type="molecule type" value="Genomic_DNA"/>
</dbReference>
<feature type="signal peptide" evidence="1">
    <location>
        <begin position="1"/>
        <end position="19"/>
    </location>
</feature>
<dbReference type="Proteomes" id="UP001152797">
    <property type="component" value="Unassembled WGS sequence"/>
</dbReference>
<feature type="domain" description="J" evidence="2">
    <location>
        <begin position="67"/>
        <end position="133"/>
    </location>
</feature>
<reference evidence="4 5" key="2">
    <citation type="submission" date="2024-05" db="EMBL/GenBank/DDBJ databases">
        <authorList>
            <person name="Chen Y."/>
            <person name="Shah S."/>
            <person name="Dougan E. K."/>
            <person name="Thang M."/>
            <person name="Chan C."/>
        </authorList>
    </citation>
    <scope>NUCLEOTIDE SEQUENCE [LARGE SCALE GENOMIC DNA]</scope>
</reference>